<dbReference type="OrthoDB" id="9806486at2"/>
<dbReference type="Gene3D" id="1.10.268.10">
    <property type="entry name" value="Topoisomerase, domain 3"/>
    <property type="match status" value="1"/>
</dbReference>
<evidence type="ECO:0000256" key="8">
    <source>
        <dbReference type="ARBA" id="ARBA00063644"/>
    </source>
</evidence>
<evidence type="ECO:0000256" key="7">
    <source>
        <dbReference type="ARBA" id="ARBA00023235"/>
    </source>
</evidence>
<dbReference type="GO" id="GO:0034335">
    <property type="term" value="F:DNA negative supercoiling activity"/>
    <property type="evidence" value="ECO:0007669"/>
    <property type="project" value="UniProtKB-ARBA"/>
</dbReference>
<dbReference type="Gene3D" id="3.90.199.10">
    <property type="entry name" value="Topoisomerase II, domain 5"/>
    <property type="match status" value="1"/>
</dbReference>
<feature type="active site" description="O-(5'-phospho-DNA)-tyrosine intermediate" evidence="9 10">
    <location>
        <position position="117"/>
    </location>
</feature>
<dbReference type="NCBIfam" id="NF004044">
    <property type="entry name" value="PRK05561.1"/>
    <property type="match status" value="1"/>
</dbReference>
<dbReference type="RefSeq" id="WP_093393842.1">
    <property type="nucleotide sequence ID" value="NZ_FOUU01000002.1"/>
</dbReference>
<gene>
    <name evidence="9" type="primary">gyrA</name>
    <name evidence="12" type="ORF">SAMN05660836_00931</name>
</gene>
<dbReference type="NCBIfam" id="TIGR01063">
    <property type="entry name" value="gyrA"/>
    <property type="match status" value="1"/>
</dbReference>
<evidence type="ECO:0000256" key="1">
    <source>
        <dbReference type="ARBA" id="ARBA00000185"/>
    </source>
</evidence>
<evidence type="ECO:0000259" key="11">
    <source>
        <dbReference type="PROSITE" id="PS52040"/>
    </source>
</evidence>
<comment type="subunit">
    <text evidence="8">Heterotetramer composed of ParC and ParE.</text>
</comment>
<evidence type="ECO:0000256" key="2">
    <source>
        <dbReference type="ARBA" id="ARBA00008263"/>
    </source>
</evidence>
<dbReference type="InterPro" id="IPR013757">
    <property type="entry name" value="Topo_IIA_A_a_sf"/>
</dbReference>
<dbReference type="STRING" id="39841.SAMN05660836_00931"/>
<name>A0A1I4SF74_9BACT</name>
<keyword evidence="6 9" id="KW-0238">DNA-binding</keyword>
<keyword evidence="7 9" id="KW-0413">Isomerase</keyword>
<dbReference type="AlphaFoldDB" id="A0A1I4SF74"/>
<proteinExistence type="inferred from homology"/>
<evidence type="ECO:0000256" key="6">
    <source>
        <dbReference type="ARBA" id="ARBA00023125"/>
    </source>
</evidence>
<dbReference type="InterPro" id="IPR005743">
    <property type="entry name" value="GyrA"/>
</dbReference>
<dbReference type="FunFam" id="2.120.10.90:FF:000005">
    <property type="entry name" value="DNA topoisomerase 4 subunit A"/>
    <property type="match status" value="1"/>
</dbReference>
<dbReference type="InterPro" id="IPR013758">
    <property type="entry name" value="Topo_IIA_A/C_ab"/>
</dbReference>
<evidence type="ECO:0000256" key="9">
    <source>
        <dbReference type="HAMAP-Rule" id="MF_01897"/>
    </source>
</evidence>
<dbReference type="EMBL" id="FOUU01000002">
    <property type="protein sequence ID" value="SFM63107.1"/>
    <property type="molecule type" value="Genomic_DNA"/>
</dbReference>
<dbReference type="GO" id="GO:0009330">
    <property type="term" value="C:DNA topoisomerase type II (double strand cut, ATP-hydrolyzing) complex"/>
    <property type="evidence" value="ECO:0007669"/>
    <property type="project" value="TreeGrafter"/>
</dbReference>
<dbReference type="Gene3D" id="3.30.1360.40">
    <property type="match status" value="1"/>
</dbReference>
<dbReference type="Pfam" id="PF00521">
    <property type="entry name" value="DNA_topoisoIV"/>
    <property type="match status" value="1"/>
</dbReference>
<dbReference type="FunFam" id="1.10.268.10:FF:000001">
    <property type="entry name" value="DNA gyrase subunit A"/>
    <property type="match status" value="1"/>
</dbReference>
<dbReference type="GO" id="GO:0005737">
    <property type="term" value="C:cytoplasm"/>
    <property type="evidence" value="ECO:0007669"/>
    <property type="project" value="UniProtKB-SubCell"/>
</dbReference>
<dbReference type="GO" id="GO:0005694">
    <property type="term" value="C:chromosome"/>
    <property type="evidence" value="ECO:0007669"/>
    <property type="project" value="InterPro"/>
</dbReference>
<feature type="domain" description="Topo IIA-type catalytic" evidence="11">
    <location>
        <begin position="29"/>
        <end position="493"/>
    </location>
</feature>
<dbReference type="GO" id="GO:0003677">
    <property type="term" value="F:DNA binding"/>
    <property type="evidence" value="ECO:0007669"/>
    <property type="project" value="UniProtKB-UniRule"/>
</dbReference>
<dbReference type="InterPro" id="IPR035516">
    <property type="entry name" value="Gyrase/topoIV_suA_C"/>
</dbReference>
<reference evidence="12 13" key="1">
    <citation type="submission" date="2016-10" db="EMBL/GenBank/DDBJ databases">
        <authorList>
            <person name="de Groot N.N."/>
        </authorList>
    </citation>
    <scope>NUCLEOTIDE SEQUENCE [LARGE SCALE GENOMIC DNA]</scope>
    <source>
        <strain evidence="12 13">DSM 9990</strain>
    </source>
</reference>
<dbReference type="InterPro" id="IPR013760">
    <property type="entry name" value="Topo_IIA-like_dom_sf"/>
</dbReference>
<evidence type="ECO:0000313" key="13">
    <source>
        <dbReference type="Proteomes" id="UP000199611"/>
    </source>
</evidence>
<keyword evidence="4 9" id="KW-0067">ATP-binding</keyword>
<dbReference type="SUPFAM" id="SSF56719">
    <property type="entry name" value="Type II DNA topoisomerase"/>
    <property type="match status" value="1"/>
</dbReference>
<dbReference type="GO" id="GO:0006261">
    <property type="term" value="P:DNA-templated DNA replication"/>
    <property type="evidence" value="ECO:0007669"/>
    <property type="project" value="UniProtKB-UniRule"/>
</dbReference>
<comment type="similarity">
    <text evidence="2 9">Belongs to the type II topoisomerase GyrA/ParC subunit family.</text>
</comment>
<dbReference type="PROSITE" id="PS52040">
    <property type="entry name" value="TOPO_IIA"/>
    <property type="match status" value="1"/>
</dbReference>
<evidence type="ECO:0000256" key="3">
    <source>
        <dbReference type="ARBA" id="ARBA00022741"/>
    </source>
</evidence>
<dbReference type="GO" id="GO:0006265">
    <property type="term" value="P:DNA topological change"/>
    <property type="evidence" value="ECO:0007669"/>
    <property type="project" value="UniProtKB-UniRule"/>
</dbReference>
<feature type="short sequence motif" description="GyrA-box" evidence="9">
    <location>
        <begin position="520"/>
        <end position="526"/>
    </location>
</feature>
<keyword evidence="3 9" id="KW-0547">Nucleotide-binding</keyword>
<dbReference type="NCBIfam" id="NF004043">
    <property type="entry name" value="PRK05560.1"/>
    <property type="match status" value="1"/>
</dbReference>
<comment type="function">
    <text evidence="9">A type II topoisomerase that negatively supercoils closed circular double-stranded (ds) DNA in an ATP-dependent manner to modulate DNA topology and maintain chromosomes in an underwound state. Negative supercoiling favors strand separation, and DNA replication, transcription, recombination and repair, all of which involve strand separation. Also able to catalyze the interconversion of other topological isomers of dsDNA rings, including catenanes and knotted rings. Type II topoisomerases break and join 2 DNA strands simultaneously in an ATP-dependent manner.</text>
</comment>
<dbReference type="Gene3D" id="2.120.10.90">
    <property type="entry name" value="DNA gyrase/topoisomerase IV, subunit A, C-terminal"/>
    <property type="match status" value="1"/>
</dbReference>
<accession>A0A1I4SF74</accession>
<comment type="subcellular location">
    <subcellularLocation>
        <location evidence="9">Cytoplasm</location>
    </subcellularLocation>
</comment>
<dbReference type="SUPFAM" id="SSF101904">
    <property type="entry name" value="GyrA/ParC C-terminal domain-like"/>
    <property type="match status" value="1"/>
</dbReference>
<keyword evidence="13" id="KW-1185">Reference proteome</keyword>
<dbReference type="Pfam" id="PF03989">
    <property type="entry name" value="DNA_gyraseA_C"/>
    <property type="match status" value="6"/>
</dbReference>
<dbReference type="InterPro" id="IPR002205">
    <property type="entry name" value="Topo_IIA_dom_A"/>
</dbReference>
<comment type="catalytic activity">
    <reaction evidence="1 9 10">
        <text>ATP-dependent breakage, passage and rejoining of double-stranded DNA.</text>
        <dbReference type="EC" id="5.6.2.2"/>
    </reaction>
</comment>
<dbReference type="PANTHER" id="PTHR43493:SF5">
    <property type="entry name" value="DNA GYRASE SUBUNIT A, CHLOROPLASTIC_MITOCHONDRIAL"/>
    <property type="match status" value="1"/>
</dbReference>
<keyword evidence="9" id="KW-0963">Cytoplasm</keyword>
<dbReference type="EC" id="5.6.2.2" evidence="9"/>
<evidence type="ECO:0000256" key="4">
    <source>
        <dbReference type="ARBA" id="ARBA00022840"/>
    </source>
</evidence>
<dbReference type="PANTHER" id="PTHR43493">
    <property type="entry name" value="DNA GYRASE/TOPOISOMERASE SUBUNIT A"/>
    <property type="match status" value="1"/>
</dbReference>
<evidence type="ECO:0000256" key="5">
    <source>
        <dbReference type="ARBA" id="ARBA00023029"/>
    </source>
</evidence>
<dbReference type="FunFam" id="3.30.1360.40:FF:000002">
    <property type="entry name" value="DNA gyrase subunit A"/>
    <property type="match status" value="1"/>
</dbReference>
<comment type="subunit">
    <text evidence="9">Heterotetramer, composed of two GyrA and two GyrB chains. In the heterotetramer, GyrA contains the active site tyrosine that forms a transient covalent intermediate with DNA, while GyrB binds cofactors and catalyzes ATP hydrolysis.</text>
</comment>
<dbReference type="FunFam" id="3.90.199.10:FF:000001">
    <property type="entry name" value="DNA gyrase subunit A"/>
    <property type="match status" value="1"/>
</dbReference>
<dbReference type="GO" id="GO:0005524">
    <property type="term" value="F:ATP binding"/>
    <property type="evidence" value="ECO:0007669"/>
    <property type="project" value="UniProtKB-UniRule"/>
</dbReference>
<protein>
    <recommendedName>
        <fullName evidence="9">DNA gyrase subunit A</fullName>
        <ecNumber evidence="9">5.6.2.2</ecNumber>
    </recommendedName>
</protein>
<evidence type="ECO:0000313" key="12">
    <source>
        <dbReference type="EMBL" id="SFM63107.1"/>
    </source>
</evidence>
<dbReference type="InterPro" id="IPR050220">
    <property type="entry name" value="Type_II_DNA_Topoisomerases"/>
</dbReference>
<dbReference type="SMART" id="SM00434">
    <property type="entry name" value="TOP4c"/>
    <property type="match status" value="1"/>
</dbReference>
<dbReference type="InterPro" id="IPR006691">
    <property type="entry name" value="GyrA/parC_rep"/>
</dbReference>
<dbReference type="HAMAP" id="MF_01897">
    <property type="entry name" value="GyrA"/>
    <property type="match status" value="1"/>
</dbReference>
<keyword evidence="5 9" id="KW-0799">Topoisomerase</keyword>
<evidence type="ECO:0000256" key="10">
    <source>
        <dbReference type="PROSITE-ProRule" id="PRU01384"/>
    </source>
</evidence>
<dbReference type="CDD" id="cd00187">
    <property type="entry name" value="TOP4c"/>
    <property type="match status" value="1"/>
</dbReference>
<dbReference type="Proteomes" id="UP000199611">
    <property type="component" value="Unassembled WGS sequence"/>
</dbReference>
<organism evidence="12 13">
    <name type="scientific">Thermodesulforhabdus norvegica</name>
    <dbReference type="NCBI Taxonomy" id="39841"/>
    <lineage>
        <taxon>Bacteria</taxon>
        <taxon>Pseudomonadati</taxon>
        <taxon>Thermodesulfobacteriota</taxon>
        <taxon>Syntrophobacteria</taxon>
        <taxon>Syntrophobacterales</taxon>
        <taxon>Thermodesulforhabdaceae</taxon>
        <taxon>Thermodesulforhabdus</taxon>
    </lineage>
</organism>
<sequence length="809" mass="91258">MKTRIINIEDEIRLSYLDYAMSVIIGRAIPDVRDGLKPVHRRILFAMHELNNAYNRPYKKSARIVGDVIGKYHPHGDAAVYDALVRMAQDFSMRYPLVDGQGNFGSVDGDPPAAMRYTEVRMARLAHEFMQDIDKETVPFQPNYDNSLMEPLVLPTRVPNLLLNGASGIAVGMATNIPPHNLAELCRAIQLYLENPDVPYEELYRLMPGPDFPTGGIIYGLEGIKQAYETGRGTIRIRGRVHVEELRGKKKALIITEIPYMVSKAKILERIAELVREKKIDGITEIRDESDREGMRVVITLRPDASPKVVENRLYKFTPLETTFGVILLAVVNNRPEVLSLKEVFAHFLDFRRTVIVRRTEYDLRKAEQRAHILEGLKKALDFIDEVIAIIRASGSPSEAKGALIERFDFSDAQAQAILDMRLQRLTGLEREKIVDEYREVLKNIEYYRQVLSSPALVNRIIHEELEELVNQYADERRTTIVPQADEIDWDDLIPDQEVVVVLSREGYIKRTPVHVYRSQRRGGRGRRGVTTREEDFVHAILTASTHDVLLVFTNLGRVYWLNVRDVPEASPSSQGRAIVNLLNLQDGEKVATVLPVKEFRPDAYVVLCTKKGIIKKMSLDNFSRPLSTGVRAVILRDGDELIRARLTTGSDKLFLMSRHGKVIVIDESVLRPLGRAAQGVKGMDVSDSYVIGMEVYQGQEAILVVSDRGYGKRTLCSEFRVQGRGGMGVMGIKVTERNGYATGFCLVDPEDEILLITNLGKLIRLKASDISLQGRATQGVKLMELEEDEKIVDLAVVGEVEKDDDNES</sequence>
<comment type="miscellaneous">
    <text evidence="9">Few gyrases are as efficient as E.coli at forming negative supercoils. Not all organisms have 2 type II topoisomerases; in organisms with a single type II topoisomerase this enzyme also has to decatenate newly replicated chromosomes.</text>
</comment>